<dbReference type="EMBL" id="KV907512">
    <property type="protein sequence ID" value="OOF91103.1"/>
    <property type="molecule type" value="Genomic_DNA"/>
</dbReference>
<evidence type="ECO:0000259" key="14">
    <source>
        <dbReference type="Pfam" id="PF13603"/>
    </source>
</evidence>
<keyword evidence="16" id="KW-1185">Reference proteome</keyword>
<evidence type="ECO:0000256" key="5">
    <source>
        <dbReference type="ARBA" id="ARBA00022840"/>
    </source>
</evidence>
<protein>
    <recommendedName>
        <fullName evidence="2">leucine--tRNA ligase</fullName>
        <ecNumber evidence="2">6.1.1.4</ecNumber>
    </recommendedName>
    <alternativeName>
        <fullName evidence="8">Leucyl-tRNA synthetase</fullName>
    </alternativeName>
</protein>
<evidence type="ECO:0000256" key="7">
    <source>
        <dbReference type="ARBA" id="ARBA00023146"/>
    </source>
</evidence>
<feature type="domain" description="Methionyl/Leucyl tRNA synthetase" evidence="13">
    <location>
        <begin position="84"/>
        <end position="221"/>
    </location>
</feature>
<dbReference type="InterPro" id="IPR025709">
    <property type="entry name" value="Leu_tRNA-synth_edit"/>
</dbReference>
<dbReference type="FunFam" id="3.10.20.590:FF:000002">
    <property type="entry name" value="Leucyl-tRNA synthetase"/>
    <property type="match status" value="1"/>
</dbReference>
<dbReference type="Pfam" id="PF13603">
    <property type="entry name" value="tRNA-synt_1_2"/>
    <property type="match status" value="1"/>
</dbReference>
<organism evidence="15 16">
    <name type="scientific">Aspergillus carbonarius (strain ITEM 5010)</name>
    <dbReference type="NCBI Taxonomy" id="602072"/>
    <lineage>
        <taxon>Eukaryota</taxon>
        <taxon>Fungi</taxon>
        <taxon>Dikarya</taxon>
        <taxon>Ascomycota</taxon>
        <taxon>Pezizomycotina</taxon>
        <taxon>Eurotiomycetes</taxon>
        <taxon>Eurotiomycetidae</taxon>
        <taxon>Eurotiales</taxon>
        <taxon>Aspergillaceae</taxon>
        <taxon>Aspergillus</taxon>
        <taxon>Aspergillus subgen. Circumdati</taxon>
    </lineage>
</organism>
<dbReference type="STRING" id="602072.A0A1R3R9E6"/>
<keyword evidence="6 10" id="KW-0648">Protein biosynthesis</keyword>
<dbReference type="FunFam" id="3.40.50.620:FF:000285">
    <property type="entry name" value="Leucyl-tRNA synthetase"/>
    <property type="match status" value="1"/>
</dbReference>
<comment type="catalytic activity">
    <reaction evidence="9">
        <text>tRNA(Leu) + L-leucine + ATP = L-leucyl-tRNA(Leu) + AMP + diphosphate</text>
        <dbReference type="Rhea" id="RHEA:11688"/>
        <dbReference type="Rhea" id="RHEA-COMP:9613"/>
        <dbReference type="Rhea" id="RHEA-COMP:9622"/>
        <dbReference type="ChEBI" id="CHEBI:30616"/>
        <dbReference type="ChEBI" id="CHEBI:33019"/>
        <dbReference type="ChEBI" id="CHEBI:57427"/>
        <dbReference type="ChEBI" id="CHEBI:78442"/>
        <dbReference type="ChEBI" id="CHEBI:78494"/>
        <dbReference type="ChEBI" id="CHEBI:456215"/>
        <dbReference type="EC" id="6.1.1.4"/>
    </reaction>
</comment>
<dbReference type="GO" id="GO:0032543">
    <property type="term" value="P:mitochondrial translation"/>
    <property type="evidence" value="ECO:0007669"/>
    <property type="project" value="TreeGrafter"/>
</dbReference>
<evidence type="ECO:0000256" key="2">
    <source>
        <dbReference type="ARBA" id="ARBA00013164"/>
    </source>
</evidence>
<dbReference type="GO" id="GO:0004823">
    <property type="term" value="F:leucine-tRNA ligase activity"/>
    <property type="evidence" value="ECO:0007669"/>
    <property type="project" value="UniProtKB-EC"/>
</dbReference>
<feature type="domain" description="Methionyl/Valyl/Leucyl/Isoleucyl-tRNA synthetase anticodon-binding" evidence="12">
    <location>
        <begin position="799"/>
        <end position="931"/>
    </location>
</feature>
<dbReference type="InterPro" id="IPR009080">
    <property type="entry name" value="tRNAsynth_Ia_anticodon-bd"/>
</dbReference>
<evidence type="ECO:0000256" key="8">
    <source>
        <dbReference type="ARBA" id="ARBA00030520"/>
    </source>
</evidence>
<dbReference type="Gene3D" id="3.40.50.620">
    <property type="entry name" value="HUPs"/>
    <property type="match status" value="2"/>
</dbReference>
<dbReference type="NCBIfam" id="TIGR00396">
    <property type="entry name" value="leuS_bact"/>
    <property type="match status" value="1"/>
</dbReference>
<dbReference type="GO" id="GO:0006429">
    <property type="term" value="P:leucyl-tRNA aminoacylation"/>
    <property type="evidence" value="ECO:0007669"/>
    <property type="project" value="InterPro"/>
</dbReference>
<dbReference type="InterPro" id="IPR015413">
    <property type="entry name" value="Methionyl/Leucyl_tRNA_Synth"/>
</dbReference>
<dbReference type="EC" id="6.1.1.4" evidence="2"/>
<dbReference type="VEuPathDB" id="FungiDB:ASPCADRAFT_211382"/>
<evidence type="ECO:0000256" key="9">
    <source>
        <dbReference type="ARBA" id="ARBA00047469"/>
    </source>
</evidence>
<dbReference type="GO" id="GO:0005739">
    <property type="term" value="C:mitochondrion"/>
    <property type="evidence" value="ECO:0007669"/>
    <property type="project" value="TreeGrafter"/>
</dbReference>
<keyword evidence="5 10" id="KW-0067">ATP-binding</keyword>
<dbReference type="InterPro" id="IPR002302">
    <property type="entry name" value="Leu-tRNA-ligase"/>
</dbReference>
<dbReference type="OMA" id="GIEHACM"/>
<dbReference type="SUPFAM" id="SSF47323">
    <property type="entry name" value="Anticodon-binding domain of a subclass of class I aminoacyl-tRNA synthetases"/>
    <property type="match status" value="1"/>
</dbReference>
<dbReference type="GO" id="GO:0002161">
    <property type="term" value="F:aminoacyl-tRNA deacylase activity"/>
    <property type="evidence" value="ECO:0007669"/>
    <property type="project" value="InterPro"/>
</dbReference>
<dbReference type="GO" id="GO:0005524">
    <property type="term" value="F:ATP binding"/>
    <property type="evidence" value="ECO:0007669"/>
    <property type="project" value="UniProtKB-KW"/>
</dbReference>
<evidence type="ECO:0000256" key="4">
    <source>
        <dbReference type="ARBA" id="ARBA00022741"/>
    </source>
</evidence>
<gene>
    <name evidence="15" type="ORF">ASPCADRAFT_211382</name>
</gene>
<dbReference type="Pfam" id="PF00133">
    <property type="entry name" value="tRNA-synt_1"/>
    <property type="match status" value="1"/>
</dbReference>
<dbReference type="SUPFAM" id="SSF52374">
    <property type="entry name" value="Nucleotidylyl transferase"/>
    <property type="match status" value="1"/>
</dbReference>
<feature type="domain" description="Leucyl-tRNA synthetase editing" evidence="14">
    <location>
        <begin position="271"/>
        <end position="474"/>
    </location>
</feature>
<evidence type="ECO:0000259" key="12">
    <source>
        <dbReference type="Pfam" id="PF08264"/>
    </source>
</evidence>
<keyword evidence="4 10" id="KW-0547">Nucleotide-binding</keyword>
<evidence type="ECO:0000259" key="13">
    <source>
        <dbReference type="Pfam" id="PF09334"/>
    </source>
</evidence>
<name>A0A1R3R9E6_ASPC5</name>
<dbReference type="Pfam" id="PF08264">
    <property type="entry name" value="Anticodon_1"/>
    <property type="match status" value="1"/>
</dbReference>
<dbReference type="FunFam" id="1.10.730.10:FF:000072">
    <property type="entry name" value="Leucyl-tRNA synthetase"/>
    <property type="match status" value="1"/>
</dbReference>
<feature type="domain" description="Aminoacyl-tRNA synthetase class Ia" evidence="11">
    <location>
        <begin position="488"/>
        <end position="653"/>
    </location>
</feature>
<dbReference type="PRINTS" id="PR00985">
    <property type="entry name" value="TRNASYNTHLEU"/>
</dbReference>
<dbReference type="Proteomes" id="UP000188318">
    <property type="component" value="Unassembled WGS sequence"/>
</dbReference>
<dbReference type="FunFam" id="3.40.50.620:FF:000003">
    <property type="entry name" value="Leucine--tRNA ligase"/>
    <property type="match status" value="1"/>
</dbReference>
<dbReference type="InterPro" id="IPR002300">
    <property type="entry name" value="aa-tRNA-synth_Ia"/>
</dbReference>
<dbReference type="Gene3D" id="1.10.730.10">
    <property type="entry name" value="Isoleucyl-tRNA Synthetase, Domain 1"/>
    <property type="match status" value="2"/>
</dbReference>
<evidence type="ECO:0000256" key="6">
    <source>
        <dbReference type="ARBA" id="ARBA00022917"/>
    </source>
</evidence>
<keyword evidence="3 10" id="KW-0436">Ligase</keyword>
<reference evidence="16" key="1">
    <citation type="journal article" date="2017" name="Genome Biol.">
        <title>Comparative genomics reveals high biological diversity and specific adaptations in the industrially and medically important fungal genus Aspergillus.</title>
        <authorList>
            <person name="de Vries R.P."/>
            <person name="Riley R."/>
            <person name="Wiebenga A."/>
            <person name="Aguilar-Osorio G."/>
            <person name="Amillis S."/>
            <person name="Uchima C.A."/>
            <person name="Anderluh G."/>
            <person name="Asadollahi M."/>
            <person name="Askin M."/>
            <person name="Barry K."/>
            <person name="Battaglia E."/>
            <person name="Bayram O."/>
            <person name="Benocci T."/>
            <person name="Braus-Stromeyer S.A."/>
            <person name="Caldana C."/>
            <person name="Canovas D."/>
            <person name="Cerqueira G.C."/>
            <person name="Chen F."/>
            <person name="Chen W."/>
            <person name="Choi C."/>
            <person name="Clum A."/>
            <person name="Dos Santos R.A."/>
            <person name="Damasio A.R."/>
            <person name="Diallinas G."/>
            <person name="Emri T."/>
            <person name="Fekete E."/>
            <person name="Flipphi M."/>
            <person name="Freyberg S."/>
            <person name="Gallo A."/>
            <person name="Gournas C."/>
            <person name="Habgood R."/>
            <person name="Hainaut M."/>
            <person name="Harispe M.L."/>
            <person name="Henrissat B."/>
            <person name="Hilden K.S."/>
            <person name="Hope R."/>
            <person name="Hossain A."/>
            <person name="Karabika E."/>
            <person name="Karaffa L."/>
            <person name="Karanyi Z."/>
            <person name="Krasevec N."/>
            <person name="Kuo A."/>
            <person name="Kusch H."/>
            <person name="LaButti K."/>
            <person name="Lagendijk E.L."/>
            <person name="Lapidus A."/>
            <person name="Levasseur A."/>
            <person name="Lindquist E."/>
            <person name="Lipzen A."/>
            <person name="Logrieco A.F."/>
            <person name="MacCabe A."/>
            <person name="Maekelae M.R."/>
            <person name="Malavazi I."/>
            <person name="Melin P."/>
            <person name="Meyer V."/>
            <person name="Mielnichuk N."/>
            <person name="Miskei M."/>
            <person name="Molnar A.P."/>
            <person name="Mule G."/>
            <person name="Ngan C.Y."/>
            <person name="Orejas M."/>
            <person name="Orosz E."/>
            <person name="Ouedraogo J.P."/>
            <person name="Overkamp K.M."/>
            <person name="Park H.-S."/>
            <person name="Perrone G."/>
            <person name="Piumi F."/>
            <person name="Punt P.J."/>
            <person name="Ram A.F."/>
            <person name="Ramon A."/>
            <person name="Rauscher S."/>
            <person name="Record E."/>
            <person name="Riano-Pachon D.M."/>
            <person name="Robert V."/>
            <person name="Roehrig J."/>
            <person name="Ruller R."/>
            <person name="Salamov A."/>
            <person name="Salih N.S."/>
            <person name="Samson R.A."/>
            <person name="Sandor E."/>
            <person name="Sanguinetti M."/>
            <person name="Schuetze T."/>
            <person name="Sepcic K."/>
            <person name="Shelest E."/>
            <person name="Sherlock G."/>
            <person name="Sophianopoulou V."/>
            <person name="Squina F.M."/>
            <person name="Sun H."/>
            <person name="Susca A."/>
            <person name="Todd R.B."/>
            <person name="Tsang A."/>
            <person name="Unkles S.E."/>
            <person name="van de Wiele N."/>
            <person name="van Rossen-Uffink D."/>
            <person name="Oliveira J.V."/>
            <person name="Vesth T.C."/>
            <person name="Visser J."/>
            <person name="Yu J.-H."/>
            <person name="Zhou M."/>
            <person name="Andersen M.R."/>
            <person name="Archer D.B."/>
            <person name="Baker S.E."/>
            <person name="Benoit I."/>
            <person name="Brakhage A.A."/>
            <person name="Braus G.H."/>
            <person name="Fischer R."/>
            <person name="Frisvad J.C."/>
            <person name="Goldman G.H."/>
            <person name="Houbraken J."/>
            <person name="Oakley B."/>
            <person name="Pocsi I."/>
            <person name="Scazzocchio C."/>
            <person name="Seiboth B."/>
            <person name="vanKuyk P.A."/>
            <person name="Wortman J."/>
            <person name="Dyer P.S."/>
            <person name="Grigoriev I.V."/>
        </authorList>
    </citation>
    <scope>NUCLEOTIDE SEQUENCE [LARGE SCALE GENOMIC DNA]</scope>
    <source>
        <strain evidence="16">ITEM 5010</strain>
    </source>
</reference>
<dbReference type="InterPro" id="IPR001412">
    <property type="entry name" value="aa-tRNA-synth_I_CS"/>
</dbReference>
<dbReference type="AlphaFoldDB" id="A0A1R3R9E6"/>
<dbReference type="HAMAP" id="MF_00049_B">
    <property type="entry name" value="Leu_tRNA_synth_B"/>
    <property type="match status" value="1"/>
</dbReference>
<dbReference type="PROSITE" id="PS00178">
    <property type="entry name" value="AA_TRNA_LIGASE_I"/>
    <property type="match status" value="1"/>
</dbReference>
<evidence type="ECO:0000256" key="1">
    <source>
        <dbReference type="ARBA" id="ARBA00005594"/>
    </source>
</evidence>
<dbReference type="InterPro" id="IPR013155">
    <property type="entry name" value="M/V/L/I-tRNA-synth_anticd-bd"/>
</dbReference>
<evidence type="ECO:0000313" key="15">
    <source>
        <dbReference type="EMBL" id="OOF91103.1"/>
    </source>
</evidence>
<dbReference type="SUPFAM" id="SSF50677">
    <property type="entry name" value="ValRS/IleRS/LeuRS editing domain"/>
    <property type="match status" value="1"/>
</dbReference>
<evidence type="ECO:0000256" key="10">
    <source>
        <dbReference type="RuleBase" id="RU363035"/>
    </source>
</evidence>
<dbReference type="Gene3D" id="3.10.20.590">
    <property type="match status" value="1"/>
</dbReference>
<dbReference type="PANTHER" id="PTHR43740">
    <property type="entry name" value="LEUCYL-TRNA SYNTHETASE"/>
    <property type="match status" value="1"/>
</dbReference>
<sequence length="989" mass="109640">MQSILRFRLSLTRSAVTQARGRCAPRPILVPTLSTRYATTTAAATSIPKKLDLRALDKKWQEKWHTDASKSHIKVEADGKPKSYILSMFPYPSGTLHMGHLRVYTISDVLARFYRMRGHEVLHPMGWDAFGLPAENAAIERGIDPAEWTKSNISKMKEQLQSISTSFDWDRELATCAPEFYEHTQRIFLMLYEKGLAYQAEAVVNYDPVDKTVLANEQVDANGFSWRSGAKVEKLKLKQWFFRITAFKELLLKDLDSLAGGWPERVLSMQRNWLGKSQGAKIKFPVTVESNTGADIDIDVFTTRPDTLYGVEYLALALNHPIVLEAAEKDPELRKFLDTAASLPPDSKAGYRLSSVTASHPLHVIDKESPHVARQLPVFAAPYVLSDYGEGAVMGVPGHDARDLAFFRDNVNPDSIPVVVEPQAEDGVNGGPGASIISSADAKAFTQEGYLNSLCWKYEGLHSREAKKQIVTDLKQVGRGDFVEQWRLRDWLISRQRYWGAPIPIIHCGDCGPVPVPANQLPVKLPKIEGDWLKGKRGNPLESSHEWVNTNCPSCGGPAKRDTDTMDTFVDSSWYYLRFLDPANKEQPFSPAAVRPVDVYIGGVEHAILHLLYARFIYKSLSQSELFPEIARTSDVATPFEPFKTLLSQGMVHGKTYSEPSTGRFLLPSEVDLSSPDKPRIKGTQITPTLSFEKMSKSKHNGVDPTGCALKYGADTTRAHILFSAPVSEVLEWDETKIVGIERWFGRLWKLVIDAQQSLASSSFTLKQEDLGASSGHATGLPSPLQDLSDSDANTVLSTHRTICSVTNCIEKNPYGLNTVISDLTKLTNSLWSSAPSSPQVLYLSISSLLRLLSPIAPALASECWEILNGPVTAGNSADASTSVPAIFDCPWPTPLLSSEDADILAARGGQTVAVQINGRLRFTVTIPRRLSPTTPAESSGIATDEQDWIISRILETDEGRLWLRKKNDWEKRRRVIVVKGGKLVNIVF</sequence>
<dbReference type="CDD" id="cd00812">
    <property type="entry name" value="LeuRS_core"/>
    <property type="match status" value="1"/>
</dbReference>
<evidence type="ECO:0000256" key="3">
    <source>
        <dbReference type="ARBA" id="ARBA00022598"/>
    </source>
</evidence>
<comment type="similarity">
    <text evidence="1 10">Belongs to the class-I aminoacyl-tRNA synthetase family.</text>
</comment>
<evidence type="ECO:0000259" key="11">
    <source>
        <dbReference type="Pfam" id="PF00133"/>
    </source>
</evidence>
<proteinExistence type="inferred from homology"/>
<keyword evidence="7 10" id="KW-0030">Aminoacyl-tRNA synthetase</keyword>
<evidence type="ECO:0000313" key="16">
    <source>
        <dbReference type="Proteomes" id="UP000188318"/>
    </source>
</evidence>
<dbReference type="PANTHER" id="PTHR43740:SF2">
    <property type="entry name" value="LEUCINE--TRNA LIGASE, MITOCHONDRIAL"/>
    <property type="match status" value="1"/>
</dbReference>
<dbReference type="OrthoDB" id="15954at2759"/>
<dbReference type="Pfam" id="PF09334">
    <property type="entry name" value="tRNA-synt_1g"/>
    <property type="match status" value="1"/>
</dbReference>
<dbReference type="InterPro" id="IPR014729">
    <property type="entry name" value="Rossmann-like_a/b/a_fold"/>
</dbReference>
<accession>A0A1R3R9E6</accession>
<dbReference type="InterPro" id="IPR009008">
    <property type="entry name" value="Val/Leu/Ile-tRNA-synth_edit"/>
</dbReference>